<dbReference type="RefSeq" id="WP_089818118.1">
    <property type="nucleotide sequence ID" value="NZ_FOZK01000003.1"/>
</dbReference>
<proteinExistence type="predicted"/>
<feature type="transmembrane region" description="Helical" evidence="1">
    <location>
        <begin position="413"/>
        <end position="433"/>
    </location>
</feature>
<name>A0A1I6LZH9_9EURY</name>
<evidence type="ECO:0000256" key="1">
    <source>
        <dbReference type="SAM" id="Phobius"/>
    </source>
</evidence>
<evidence type="ECO:0000313" key="2">
    <source>
        <dbReference type="EMBL" id="SFS08850.1"/>
    </source>
</evidence>
<keyword evidence="1" id="KW-1133">Transmembrane helix</keyword>
<feature type="transmembrane region" description="Helical" evidence="1">
    <location>
        <begin position="454"/>
        <end position="474"/>
    </location>
</feature>
<feature type="transmembrane region" description="Helical" evidence="1">
    <location>
        <begin position="286"/>
        <end position="307"/>
    </location>
</feature>
<dbReference type="AlphaFoldDB" id="A0A1I6LZH9"/>
<dbReference type="OrthoDB" id="307643at2157"/>
<accession>A0A1I6LZH9</accession>
<feature type="transmembrane region" description="Helical" evidence="1">
    <location>
        <begin position="319"/>
        <end position="343"/>
    </location>
</feature>
<protein>
    <submittedName>
        <fullName evidence="2">Uncharacterized protein</fullName>
    </submittedName>
</protein>
<organism evidence="2 3">
    <name type="scientific">Halomicrobium zhouii</name>
    <dbReference type="NCBI Taxonomy" id="767519"/>
    <lineage>
        <taxon>Archaea</taxon>
        <taxon>Methanobacteriati</taxon>
        <taxon>Methanobacteriota</taxon>
        <taxon>Stenosarchaea group</taxon>
        <taxon>Halobacteria</taxon>
        <taxon>Halobacteriales</taxon>
        <taxon>Haloarculaceae</taxon>
        <taxon>Halomicrobium</taxon>
    </lineage>
</organism>
<gene>
    <name evidence="2" type="ORF">SAMN05216559_3529</name>
</gene>
<dbReference type="EMBL" id="FOZK01000003">
    <property type="protein sequence ID" value="SFS08850.1"/>
    <property type="molecule type" value="Genomic_DNA"/>
</dbReference>
<dbReference type="STRING" id="767519.SAMN05216559_3529"/>
<feature type="transmembrane region" description="Helical" evidence="1">
    <location>
        <begin position="364"/>
        <end position="385"/>
    </location>
</feature>
<sequence>MDRRRRLGLALLVAGVTLAGRASAHGGSLDAGARDSLVVPTWLFLTTGGAAVGASFLLASFVTDRSFIAAIHDWRREFPVPGRRILAGAVSLLGVAGLAAVVVVGFLGPSEAVENAGYLLVWVGWWAGFTMTTYLVGNWWPALNPWRTMAGLLPSLDRPYPVRYGAWPAVVGLLALVYLEVVGPPAALADTLTPPVFIATLAVAYSVVTLAGALYYGTSWFDRADPVSRVFRYYGRVAPVAFDRDGDDGTDATDGTDGDGDGSGFRLRLPGTALSEPRLVDGRDEVAFVVALLWATTFDGLVSTPAWRALLRPLGVSDLAARAVYLIAMAVGFLVFYWVYRLAVGASRDLSEAHVSRAELAHRFAPPLLAIAAGYHLAHYLGYFLRLSPGMVESFFDPFTASGTVLTLSLPDWFGGVGLASIILGHLLAIWVAHASAYDRFPSRLQAIRSQYPFIAVMVLYTMTSLWILSQPVIEPPYL</sequence>
<reference evidence="2 3" key="1">
    <citation type="submission" date="2016-10" db="EMBL/GenBank/DDBJ databases">
        <authorList>
            <person name="de Groot N.N."/>
        </authorList>
    </citation>
    <scope>NUCLEOTIDE SEQUENCE [LARGE SCALE GENOMIC DNA]</scope>
    <source>
        <strain evidence="2 3">CGMCC 1.10457</strain>
    </source>
</reference>
<keyword evidence="1" id="KW-0472">Membrane</keyword>
<feature type="transmembrane region" description="Helical" evidence="1">
    <location>
        <begin position="195"/>
        <end position="216"/>
    </location>
</feature>
<evidence type="ECO:0000313" key="3">
    <source>
        <dbReference type="Proteomes" id="UP000199062"/>
    </source>
</evidence>
<feature type="transmembrane region" description="Helical" evidence="1">
    <location>
        <begin position="119"/>
        <end position="143"/>
    </location>
</feature>
<dbReference type="Proteomes" id="UP000199062">
    <property type="component" value="Unassembled WGS sequence"/>
</dbReference>
<feature type="transmembrane region" description="Helical" evidence="1">
    <location>
        <begin position="164"/>
        <end position="183"/>
    </location>
</feature>
<keyword evidence="3" id="KW-1185">Reference proteome</keyword>
<keyword evidence="1" id="KW-0812">Transmembrane</keyword>
<feature type="transmembrane region" description="Helical" evidence="1">
    <location>
        <begin position="42"/>
        <end position="64"/>
    </location>
</feature>
<feature type="transmembrane region" description="Helical" evidence="1">
    <location>
        <begin position="85"/>
        <end position="107"/>
    </location>
</feature>